<sequence>MLNSGYGIATYPDIRVEPDTLFYGASTTKAFLAAALALMIESGNYTTSSFPAEPLSWTTPIANVIRDDFVLMDEWSTTHITIEDALSHRTGMPPHDKALARSYDGEHTATPRDVVRSLRHLPLTAPPRTKFQYCNLMYAAASHVVETLTGGRFLGSLLREWIWAPLGMAGTYFTLEDGLAAPEHFAAGYYWDEKNGSFGTVPYMPLEEVTGAGSIISSVRDYAKWLRCLVEEAAPLPKAAHRAFKTPRVFVSDEPGAYDTPSGYAFGWWTSSYKGHRVWTHSGGMHAYGAEVYILPDQKFGVVTFGNTAFSSNAVGEIVVWDLIYKKLGIAEADRYNWTEKWLGAENRLRAKVDNALEEIYPDRPTPGLPRALPLENYTGTYFHPGYMNMTLEPATDAARAEKPKIELVAARNQATWKDFCQFEHISGEHWMMYTYFSDGPATVLKGFAPAQFTIGPDGKVKSLGIEWQNLSGLVDGLIWFEKIA</sequence>
<dbReference type="InterPro" id="IPR001466">
    <property type="entry name" value="Beta-lactam-related"/>
</dbReference>
<evidence type="ECO:0000313" key="5">
    <source>
        <dbReference type="Proteomes" id="UP000014074"/>
    </source>
</evidence>
<name>R8BWL8_PHAM7</name>
<comment type="similarity">
    <text evidence="1">Belongs to the peptidase S12 family.</text>
</comment>
<dbReference type="RefSeq" id="XP_007911522.1">
    <property type="nucleotide sequence ID" value="XM_007913331.1"/>
</dbReference>
<protein>
    <submittedName>
        <fullName evidence="4">Putative penicillin-binding protein</fullName>
    </submittedName>
</protein>
<evidence type="ECO:0000259" key="3">
    <source>
        <dbReference type="Pfam" id="PF11954"/>
    </source>
</evidence>
<evidence type="ECO:0000259" key="2">
    <source>
        <dbReference type="Pfam" id="PF00144"/>
    </source>
</evidence>
<dbReference type="AlphaFoldDB" id="R8BWL8"/>
<organism evidence="4 5">
    <name type="scientific">Phaeoacremonium minimum (strain UCR-PA7)</name>
    <name type="common">Esca disease fungus</name>
    <name type="synonym">Togninia minima</name>
    <dbReference type="NCBI Taxonomy" id="1286976"/>
    <lineage>
        <taxon>Eukaryota</taxon>
        <taxon>Fungi</taxon>
        <taxon>Dikarya</taxon>
        <taxon>Ascomycota</taxon>
        <taxon>Pezizomycotina</taxon>
        <taxon>Sordariomycetes</taxon>
        <taxon>Sordariomycetidae</taxon>
        <taxon>Togniniales</taxon>
        <taxon>Togniniaceae</taxon>
        <taxon>Phaeoacremonium</taxon>
    </lineage>
</organism>
<evidence type="ECO:0000256" key="1">
    <source>
        <dbReference type="ARBA" id="ARBA00038215"/>
    </source>
</evidence>
<evidence type="ECO:0000313" key="4">
    <source>
        <dbReference type="EMBL" id="EOO03748.1"/>
    </source>
</evidence>
<dbReference type="EMBL" id="KB932813">
    <property type="protein sequence ID" value="EOO03748.1"/>
    <property type="molecule type" value="Genomic_DNA"/>
</dbReference>
<dbReference type="HOGENOM" id="CLU_020027_14_1_1"/>
<feature type="domain" description="Peptidase S12 Pab87-related C-terminal" evidence="3">
    <location>
        <begin position="367"/>
        <end position="469"/>
    </location>
</feature>
<dbReference type="Gene3D" id="3.40.710.10">
    <property type="entry name" value="DD-peptidase/beta-lactamase superfamily"/>
    <property type="match status" value="1"/>
</dbReference>
<dbReference type="InterPro" id="IPR012338">
    <property type="entry name" value="Beta-lactam/transpept-like"/>
</dbReference>
<gene>
    <name evidence="4" type="ORF">UCRPA7_738</name>
</gene>
<keyword evidence="5" id="KW-1185">Reference proteome</keyword>
<dbReference type="Pfam" id="PF00144">
    <property type="entry name" value="Beta-lactamase"/>
    <property type="match status" value="1"/>
</dbReference>
<dbReference type="KEGG" id="tmn:UCRPA7_738"/>
<dbReference type="OrthoDB" id="5946976at2759"/>
<proteinExistence type="inferred from homology"/>
<dbReference type="SUPFAM" id="SSF56601">
    <property type="entry name" value="beta-lactamase/transpeptidase-like"/>
    <property type="match status" value="1"/>
</dbReference>
<dbReference type="GeneID" id="19328133"/>
<dbReference type="PANTHER" id="PTHR46825:SF9">
    <property type="entry name" value="BETA-LACTAMASE-RELATED DOMAIN-CONTAINING PROTEIN"/>
    <property type="match status" value="1"/>
</dbReference>
<accession>R8BWL8</accession>
<dbReference type="eggNOG" id="ENOG502S4SE">
    <property type="taxonomic scope" value="Eukaryota"/>
</dbReference>
<dbReference type="Pfam" id="PF11954">
    <property type="entry name" value="DUF3471"/>
    <property type="match status" value="1"/>
</dbReference>
<dbReference type="PANTHER" id="PTHR46825">
    <property type="entry name" value="D-ALANYL-D-ALANINE-CARBOXYPEPTIDASE/ENDOPEPTIDASE AMPH"/>
    <property type="match status" value="1"/>
</dbReference>
<feature type="domain" description="Beta-lactamase-related" evidence="2">
    <location>
        <begin position="15"/>
        <end position="311"/>
    </location>
</feature>
<dbReference type="Proteomes" id="UP000014074">
    <property type="component" value="Unassembled WGS sequence"/>
</dbReference>
<dbReference type="InterPro" id="IPR021860">
    <property type="entry name" value="Peptidase_S12_Pab87-rel_C"/>
</dbReference>
<dbReference type="InterPro" id="IPR050491">
    <property type="entry name" value="AmpC-like"/>
</dbReference>
<reference evidence="5" key="1">
    <citation type="journal article" date="2013" name="Genome Announc.">
        <title>Draft genome sequence of the ascomycete Phaeoacremonium aleophilum strain UCR-PA7, a causal agent of the esca disease complex in grapevines.</title>
        <authorList>
            <person name="Blanco-Ulate B."/>
            <person name="Rolshausen P."/>
            <person name="Cantu D."/>
        </authorList>
    </citation>
    <scope>NUCLEOTIDE SEQUENCE [LARGE SCALE GENOMIC DNA]</scope>
    <source>
        <strain evidence="5">UCR-PA7</strain>
    </source>
</reference>